<dbReference type="EMBL" id="JAAKZZ010000310">
    <property type="protein sequence ID" value="NGO71492.1"/>
    <property type="molecule type" value="Genomic_DNA"/>
</dbReference>
<dbReference type="GO" id="GO:0043093">
    <property type="term" value="P:FtsZ-dependent cytokinesis"/>
    <property type="evidence" value="ECO:0007669"/>
    <property type="project" value="UniProtKB-UniRule"/>
</dbReference>
<dbReference type="GO" id="GO:0032153">
    <property type="term" value="C:cell division site"/>
    <property type="evidence" value="ECO:0007669"/>
    <property type="project" value="UniProtKB-UniRule"/>
</dbReference>
<keyword evidence="3 8" id="KW-0132">Cell division</keyword>
<dbReference type="Proteomes" id="UP000477722">
    <property type="component" value="Unassembled WGS sequence"/>
</dbReference>
<dbReference type="Pfam" id="PF03799">
    <property type="entry name" value="FtsQ_DivIB_C"/>
    <property type="match status" value="1"/>
</dbReference>
<dbReference type="InterPro" id="IPR005548">
    <property type="entry name" value="Cell_div_FtsQ/DivIB_C"/>
</dbReference>
<dbReference type="InterPro" id="IPR026579">
    <property type="entry name" value="FtsQ"/>
</dbReference>
<reference evidence="11 12" key="1">
    <citation type="submission" date="2020-02" db="EMBL/GenBank/DDBJ databases">
        <title>Whole-genome analyses of novel actinobacteria.</title>
        <authorList>
            <person name="Sahin N."/>
            <person name="Tatar D."/>
        </authorList>
    </citation>
    <scope>NUCLEOTIDE SEQUENCE [LARGE SCALE GENOMIC DNA]</scope>
    <source>
        <strain evidence="11 12">SB3404</strain>
    </source>
</reference>
<dbReference type="HAMAP" id="MF_00911">
    <property type="entry name" value="FtsQ_subfam"/>
    <property type="match status" value="1"/>
</dbReference>
<comment type="similarity">
    <text evidence="8">Belongs to the FtsQ/DivIB family. FtsQ subfamily.</text>
</comment>
<protein>
    <recommendedName>
        <fullName evidence="8">Cell division protein FtsQ</fullName>
    </recommendedName>
</protein>
<evidence type="ECO:0000256" key="3">
    <source>
        <dbReference type="ARBA" id="ARBA00022618"/>
    </source>
</evidence>
<dbReference type="GO" id="GO:0090529">
    <property type="term" value="P:cell septum assembly"/>
    <property type="evidence" value="ECO:0007669"/>
    <property type="project" value="InterPro"/>
</dbReference>
<evidence type="ECO:0000259" key="10">
    <source>
        <dbReference type="PROSITE" id="PS51779"/>
    </source>
</evidence>
<comment type="subcellular location">
    <subcellularLocation>
        <location evidence="8">Cell membrane</location>
        <topology evidence="8">Single-pass type II membrane protein</topology>
    </subcellularLocation>
    <subcellularLocation>
        <location evidence="1">Membrane</location>
    </subcellularLocation>
    <text evidence="8">Localizes to the division septum.</text>
</comment>
<dbReference type="PROSITE" id="PS51779">
    <property type="entry name" value="POTRA"/>
    <property type="match status" value="1"/>
</dbReference>
<sequence length="271" mass="29031">MAGPTKTADRRAGQRPRPRPASGAGGRQRTARTRRPRLPRRRTLVLTGVLAVLLGGFAVYALYGSPWLRVGHVSVSGTKALSEGEVEDAAAVPEGAPLVTVDTGAVARRVRAELPRVARLDVSRDWPDGISLKVTEREPELTMKRGGKYVEVDAEGVRFATVGSPPKGVPLLRVTAERSASLRHFGQARLRRAAVRAVTALPDPVRRATREVRVSSYDSVTLKLTRGRTVLWGSPERGEAKARALTALMKAVSSASHFDVSAPSAPAASRS</sequence>
<evidence type="ECO:0000256" key="6">
    <source>
        <dbReference type="ARBA" id="ARBA00023136"/>
    </source>
</evidence>
<dbReference type="PANTHER" id="PTHR37820:SF1">
    <property type="entry name" value="CELL DIVISION PROTEIN FTSQ"/>
    <property type="match status" value="1"/>
</dbReference>
<evidence type="ECO:0000256" key="2">
    <source>
        <dbReference type="ARBA" id="ARBA00022475"/>
    </source>
</evidence>
<evidence type="ECO:0000256" key="1">
    <source>
        <dbReference type="ARBA" id="ARBA00004370"/>
    </source>
</evidence>
<dbReference type="InterPro" id="IPR050487">
    <property type="entry name" value="FtsQ_DivIB"/>
</dbReference>
<feature type="domain" description="POTRA" evidence="10">
    <location>
        <begin position="68"/>
        <end position="137"/>
    </location>
</feature>
<dbReference type="AlphaFoldDB" id="A0A6G4X2X9"/>
<evidence type="ECO:0000256" key="4">
    <source>
        <dbReference type="ARBA" id="ARBA00022692"/>
    </source>
</evidence>
<evidence type="ECO:0000256" key="9">
    <source>
        <dbReference type="SAM" id="MobiDB-lite"/>
    </source>
</evidence>
<dbReference type="InterPro" id="IPR034746">
    <property type="entry name" value="POTRA"/>
</dbReference>
<keyword evidence="2 8" id="KW-1003">Cell membrane</keyword>
<dbReference type="RefSeq" id="WP_165301126.1">
    <property type="nucleotide sequence ID" value="NZ_JAAKZZ010000310.1"/>
</dbReference>
<dbReference type="GO" id="GO:0005886">
    <property type="term" value="C:plasma membrane"/>
    <property type="evidence" value="ECO:0007669"/>
    <property type="project" value="UniProtKB-SubCell"/>
</dbReference>
<evidence type="ECO:0000256" key="5">
    <source>
        <dbReference type="ARBA" id="ARBA00022989"/>
    </source>
</evidence>
<dbReference type="Gene3D" id="3.10.20.310">
    <property type="entry name" value="membrane protein fhac"/>
    <property type="match status" value="1"/>
</dbReference>
<proteinExistence type="inferred from homology"/>
<organism evidence="11 12">
    <name type="scientific">Streptomyces boncukensis</name>
    <dbReference type="NCBI Taxonomy" id="2711219"/>
    <lineage>
        <taxon>Bacteria</taxon>
        <taxon>Bacillati</taxon>
        <taxon>Actinomycetota</taxon>
        <taxon>Actinomycetes</taxon>
        <taxon>Kitasatosporales</taxon>
        <taxon>Streptomycetaceae</taxon>
        <taxon>Streptomyces</taxon>
    </lineage>
</organism>
<keyword evidence="6 8" id="KW-0472">Membrane</keyword>
<keyword evidence="7 8" id="KW-0131">Cell cycle</keyword>
<evidence type="ECO:0000313" key="11">
    <source>
        <dbReference type="EMBL" id="NGO71492.1"/>
    </source>
</evidence>
<keyword evidence="12" id="KW-1185">Reference proteome</keyword>
<evidence type="ECO:0000256" key="7">
    <source>
        <dbReference type="ARBA" id="ARBA00023306"/>
    </source>
</evidence>
<keyword evidence="5 8" id="KW-1133">Transmembrane helix</keyword>
<comment type="caution">
    <text evidence="11">The sequence shown here is derived from an EMBL/GenBank/DDBJ whole genome shotgun (WGS) entry which is preliminary data.</text>
</comment>
<gene>
    <name evidence="8" type="primary">ftsQ</name>
    <name evidence="11" type="ORF">G5C65_24710</name>
</gene>
<feature type="transmembrane region" description="Helical" evidence="8">
    <location>
        <begin position="44"/>
        <end position="63"/>
    </location>
</feature>
<evidence type="ECO:0000313" key="12">
    <source>
        <dbReference type="Proteomes" id="UP000477722"/>
    </source>
</evidence>
<dbReference type="Pfam" id="PF08478">
    <property type="entry name" value="POTRA_1"/>
    <property type="match status" value="1"/>
</dbReference>
<dbReference type="PANTHER" id="PTHR37820">
    <property type="entry name" value="CELL DIVISION PROTEIN DIVIB"/>
    <property type="match status" value="1"/>
</dbReference>
<dbReference type="InterPro" id="IPR013685">
    <property type="entry name" value="POTRA_FtsQ_type"/>
</dbReference>
<feature type="region of interest" description="Disordered" evidence="9">
    <location>
        <begin position="1"/>
        <end position="39"/>
    </location>
</feature>
<accession>A0A6G4X2X9</accession>
<feature type="compositionally biased region" description="Basic residues" evidence="9">
    <location>
        <begin position="29"/>
        <end position="39"/>
    </location>
</feature>
<comment type="function">
    <text evidence="8">Essential cell division protein.</text>
</comment>
<name>A0A6G4X2X9_9ACTN</name>
<keyword evidence="4 8" id="KW-0812">Transmembrane</keyword>
<evidence type="ECO:0000256" key="8">
    <source>
        <dbReference type="HAMAP-Rule" id="MF_00911"/>
    </source>
</evidence>